<proteinExistence type="inferred from homology"/>
<protein>
    <recommendedName>
        <fullName evidence="5">N-acetyl-gamma-glutamyl-phosphate reductase</fullName>
        <shortName evidence="5">AGPR</shortName>
        <ecNumber evidence="5">1.2.1.38</ecNumber>
    </recommendedName>
    <alternativeName>
        <fullName evidence="5">N-acetyl-glutamate semialdehyde dehydrogenase</fullName>
        <shortName evidence="5">NAGSA dehydrogenase</shortName>
    </alternativeName>
</protein>
<dbReference type="HOGENOM" id="CLU_006384_0_1_12"/>
<evidence type="ECO:0000313" key="7">
    <source>
        <dbReference type="EMBL" id="AFM13650.1"/>
    </source>
</evidence>
<dbReference type="Gene3D" id="3.30.360.10">
    <property type="entry name" value="Dihydrodipicolinate Reductase, domain 2"/>
    <property type="match status" value="1"/>
</dbReference>
<comment type="similarity">
    <text evidence="5">Belongs to the NAGSA dehydrogenase family. Type 1 subfamily.</text>
</comment>
<dbReference type="GO" id="GO:0006526">
    <property type="term" value="P:L-arginine biosynthetic process"/>
    <property type="evidence" value="ECO:0007669"/>
    <property type="project" value="UniProtKB-UniRule"/>
</dbReference>
<dbReference type="AlphaFoldDB" id="I4B8P3"/>
<comment type="function">
    <text evidence="5">Catalyzes the NADPH-dependent reduction of N-acetyl-5-glutamyl phosphate to yield N-acetyl-L-glutamate 5-semialdehyde.</text>
</comment>
<keyword evidence="1 5" id="KW-0055">Arginine biosynthesis</keyword>
<dbReference type="OrthoDB" id="9801289at2"/>
<evidence type="ECO:0000256" key="3">
    <source>
        <dbReference type="ARBA" id="ARBA00022857"/>
    </source>
</evidence>
<dbReference type="GO" id="GO:0051287">
    <property type="term" value="F:NAD binding"/>
    <property type="evidence" value="ECO:0007669"/>
    <property type="project" value="InterPro"/>
</dbReference>
<sequence>MNNKLKLGILGAGGFTGQELIRILSRHDRAELAYLTSSEYAGKKLVEVFPALLTPGAETLAFSAHPQVVGDVPKLDAIFLATPDEVSLKWAPLFVGQGIRVIDIAGAFRLKNSEDFKSYYGLDHNAPAALAEAVYGMPETSRAAIKTANLVANPGCYPTAALLPLYVYRDLIDFSKPVIVDAKSGTSGAGGRKEKDGLGYSTVYENFRAYKTAKHQHAPEIAQQLALFAGQKVSLRFTPYLLPMYRGILSTAYIVPKAAATDADFRSAALAVKEPFLRYRASVDSIELKSVQHTNFCEFSHHFDAESGLVEIVSAIDNLMKGAAGQAVQNMNLMFGLEETTGVY</sequence>
<evidence type="ECO:0000313" key="8">
    <source>
        <dbReference type="Proteomes" id="UP000006048"/>
    </source>
</evidence>
<dbReference type="PANTHER" id="PTHR32338">
    <property type="entry name" value="N-ACETYL-GAMMA-GLUTAMYL-PHOSPHATE REDUCTASE, CHLOROPLASTIC-RELATED-RELATED"/>
    <property type="match status" value="1"/>
</dbReference>
<keyword evidence="3 5" id="KW-0521">NADP</keyword>
<dbReference type="KEGG" id="tpx:Turpa_3011"/>
<accession>I4B8P3</accession>
<comment type="catalytic activity">
    <reaction evidence="5">
        <text>N-acetyl-L-glutamate 5-semialdehyde + phosphate + NADP(+) = N-acetyl-L-glutamyl 5-phosphate + NADPH + H(+)</text>
        <dbReference type="Rhea" id="RHEA:21588"/>
        <dbReference type="ChEBI" id="CHEBI:15378"/>
        <dbReference type="ChEBI" id="CHEBI:29123"/>
        <dbReference type="ChEBI" id="CHEBI:43474"/>
        <dbReference type="ChEBI" id="CHEBI:57783"/>
        <dbReference type="ChEBI" id="CHEBI:57936"/>
        <dbReference type="ChEBI" id="CHEBI:58349"/>
        <dbReference type="EC" id="1.2.1.38"/>
    </reaction>
</comment>
<reference evidence="7 8" key="1">
    <citation type="submission" date="2012-06" db="EMBL/GenBank/DDBJ databases">
        <title>The complete chromosome of genome of Turneriella parva DSM 21527.</title>
        <authorList>
            <consortium name="US DOE Joint Genome Institute (JGI-PGF)"/>
            <person name="Lucas S."/>
            <person name="Han J."/>
            <person name="Lapidus A."/>
            <person name="Bruce D."/>
            <person name="Goodwin L."/>
            <person name="Pitluck S."/>
            <person name="Peters L."/>
            <person name="Kyrpides N."/>
            <person name="Mavromatis K."/>
            <person name="Ivanova N."/>
            <person name="Mikhailova N."/>
            <person name="Chertkov O."/>
            <person name="Detter J.C."/>
            <person name="Tapia R."/>
            <person name="Han C."/>
            <person name="Land M."/>
            <person name="Hauser L."/>
            <person name="Markowitz V."/>
            <person name="Cheng J.-F."/>
            <person name="Hugenholtz P."/>
            <person name="Woyke T."/>
            <person name="Wu D."/>
            <person name="Gronow S."/>
            <person name="Wellnitz S."/>
            <person name="Brambilla E."/>
            <person name="Klenk H.-P."/>
            <person name="Eisen J.A."/>
        </authorList>
    </citation>
    <scope>NUCLEOTIDE SEQUENCE [LARGE SCALE GENOMIC DNA]</scope>
    <source>
        <strain evidence="8">ATCC BAA-1111 / DSM 21527 / NCTC 11395 / H</strain>
    </source>
</reference>
<name>I4B8P3_TURPD</name>
<gene>
    <name evidence="5" type="primary">argC</name>
    <name evidence="7" type="ordered locus">Turpa_3011</name>
</gene>
<dbReference type="SUPFAM" id="SSF55347">
    <property type="entry name" value="Glyceraldehyde-3-phosphate dehydrogenase-like, C-terminal domain"/>
    <property type="match status" value="1"/>
</dbReference>
<dbReference type="NCBIfam" id="TIGR01850">
    <property type="entry name" value="argC"/>
    <property type="match status" value="1"/>
</dbReference>
<dbReference type="Gene3D" id="3.40.50.720">
    <property type="entry name" value="NAD(P)-binding Rossmann-like Domain"/>
    <property type="match status" value="1"/>
</dbReference>
<keyword evidence="8" id="KW-1185">Reference proteome</keyword>
<dbReference type="EC" id="1.2.1.38" evidence="5"/>
<evidence type="ECO:0000259" key="6">
    <source>
        <dbReference type="SMART" id="SM00859"/>
    </source>
</evidence>
<dbReference type="InterPro" id="IPR058924">
    <property type="entry name" value="AGPR_dimerisation_dom"/>
</dbReference>
<dbReference type="GO" id="GO:0005737">
    <property type="term" value="C:cytoplasm"/>
    <property type="evidence" value="ECO:0007669"/>
    <property type="project" value="UniProtKB-SubCell"/>
</dbReference>
<comment type="pathway">
    <text evidence="5">Amino-acid biosynthesis; L-arginine biosynthesis; N(2)-acetyl-L-ornithine from L-glutamate: step 3/4.</text>
</comment>
<dbReference type="SMART" id="SM00859">
    <property type="entry name" value="Semialdhyde_dh"/>
    <property type="match status" value="1"/>
</dbReference>
<evidence type="ECO:0000256" key="4">
    <source>
        <dbReference type="ARBA" id="ARBA00023002"/>
    </source>
</evidence>
<dbReference type="GO" id="GO:0070401">
    <property type="term" value="F:NADP+ binding"/>
    <property type="evidence" value="ECO:0007669"/>
    <property type="project" value="InterPro"/>
</dbReference>
<dbReference type="HAMAP" id="MF_00150">
    <property type="entry name" value="ArgC_type1"/>
    <property type="match status" value="1"/>
</dbReference>
<dbReference type="InterPro" id="IPR036291">
    <property type="entry name" value="NAD(P)-bd_dom_sf"/>
</dbReference>
<dbReference type="GO" id="GO:0003942">
    <property type="term" value="F:N-acetyl-gamma-glutamyl-phosphate reductase activity"/>
    <property type="evidence" value="ECO:0007669"/>
    <property type="project" value="UniProtKB-UniRule"/>
</dbReference>
<dbReference type="UniPathway" id="UPA00068">
    <property type="reaction ID" value="UER00108"/>
</dbReference>
<dbReference type="PATRIC" id="fig|869212.3.peg.3036"/>
<evidence type="ECO:0000256" key="5">
    <source>
        <dbReference type="HAMAP-Rule" id="MF_00150"/>
    </source>
</evidence>
<feature type="active site" evidence="5">
    <location>
        <position position="156"/>
    </location>
</feature>
<evidence type="ECO:0000256" key="2">
    <source>
        <dbReference type="ARBA" id="ARBA00022605"/>
    </source>
</evidence>
<keyword evidence="2 5" id="KW-0028">Amino-acid biosynthesis</keyword>
<organism evidence="7 8">
    <name type="scientific">Turneriella parva (strain ATCC BAA-1111 / DSM 21527 / NCTC 11395 / H)</name>
    <name type="common">Leptospira parva</name>
    <dbReference type="NCBI Taxonomy" id="869212"/>
    <lineage>
        <taxon>Bacteria</taxon>
        <taxon>Pseudomonadati</taxon>
        <taxon>Spirochaetota</taxon>
        <taxon>Spirochaetia</taxon>
        <taxon>Leptospirales</taxon>
        <taxon>Leptospiraceae</taxon>
        <taxon>Turneriella</taxon>
    </lineage>
</organism>
<dbReference type="Proteomes" id="UP000006048">
    <property type="component" value="Chromosome"/>
</dbReference>
<evidence type="ECO:0000256" key="1">
    <source>
        <dbReference type="ARBA" id="ARBA00022571"/>
    </source>
</evidence>
<dbReference type="InterPro" id="IPR050085">
    <property type="entry name" value="AGPR"/>
</dbReference>
<dbReference type="STRING" id="869212.Turpa_3011"/>
<keyword evidence="5" id="KW-0963">Cytoplasm</keyword>
<feature type="domain" description="Semialdehyde dehydrogenase NAD-binding" evidence="6">
    <location>
        <begin position="6"/>
        <end position="148"/>
    </location>
</feature>
<dbReference type="CDD" id="cd17895">
    <property type="entry name" value="AGPR_1_N"/>
    <property type="match status" value="1"/>
</dbReference>
<dbReference type="PANTHER" id="PTHR32338:SF10">
    <property type="entry name" value="N-ACETYL-GAMMA-GLUTAMYL-PHOSPHATE REDUCTASE, CHLOROPLASTIC-RELATED"/>
    <property type="match status" value="1"/>
</dbReference>
<dbReference type="Pfam" id="PF01118">
    <property type="entry name" value="Semialdhyde_dh"/>
    <property type="match status" value="1"/>
</dbReference>
<dbReference type="SUPFAM" id="SSF51735">
    <property type="entry name" value="NAD(P)-binding Rossmann-fold domains"/>
    <property type="match status" value="1"/>
</dbReference>
<dbReference type="RefSeq" id="WP_014804151.1">
    <property type="nucleotide sequence ID" value="NC_018020.1"/>
</dbReference>
<dbReference type="Pfam" id="PF22698">
    <property type="entry name" value="Semialdhyde_dhC_1"/>
    <property type="match status" value="1"/>
</dbReference>
<comment type="subcellular location">
    <subcellularLocation>
        <location evidence="5">Cytoplasm</location>
    </subcellularLocation>
</comment>
<keyword evidence="4 5" id="KW-0560">Oxidoreductase</keyword>
<dbReference type="CDD" id="cd23934">
    <property type="entry name" value="AGPR_1_C"/>
    <property type="match status" value="1"/>
</dbReference>
<dbReference type="InterPro" id="IPR000534">
    <property type="entry name" value="Semialdehyde_DH_NAD-bd"/>
</dbReference>
<dbReference type="EMBL" id="CP002959">
    <property type="protein sequence ID" value="AFM13650.1"/>
    <property type="molecule type" value="Genomic_DNA"/>
</dbReference>
<dbReference type="InterPro" id="IPR000706">
    <property type="entry name" value="AGPR_type-1"/>
</dbReference>